<evidence type="ECO:0000313" key="10">
    <source>
        <dbReference type="Proteomes" id="UP000583929"/>
    </source>
</evidence>
<dbReference type="GO" id="GO:0003729">
    <property type="term" value="F:mRNA binding"/>
    <property type="evidence" value="ECO:0007669"/>
    <property type="project" value="UniProtKB-ARBA"/>
</dbReference>
<name>A0A7J6GKT6_CANSA</name>
<keyword evidence="3" id="KW-0677">Repeat</keyword>
<dbReference type="NCBIfam" id="TIGR00756">
    <property type="entry name" value="PPR"/>
    <property type="match status" value="1"/>
</dbReference>
<evidence type="ECO:0000313" key="9">
    <source>
        <dbReference type="Proteomes" id="UP000525078"/>
    </source>
</evidence>
<dbReference type="Pfam" id="PF13041">
    <property type="entry name" value="PPR_2"/>
    <property type="match status" value="1"/>
</dbReference>
<evidence type="ECO:0000256" key="5">
    <source>
        <dbReference type="ARBA" id="ARBA00023128"/>
    </source>
</evidence>
<organism evidence="8 9">
    <name type="scientific">Cannabis sativa</name>
    <name type="common">Hemp</name>
    <name type="synonym">Marijuana</name>
    <dbReference type="NCBI Taxonomy" id="3483"/>
    <lineage>
        <taxon>Eukaryota</taxon>
        <taxon>Viridiplantae</taxon>
        <taxon>Streptophyta</taxon>
        <taxon>Embryophyta</taxon>
        <taxon>Tracheophyta</taxon>
        <taxon>Spermatophyta</taxon>
        <taxon>Magnoliopsida</taxon>
        <taxon>eudicotyledons</taxon>
        <taxon>Gunneridae</taxon>
        <taxon>Pentapetalae</taxon>
        <taxon>rosids</taxon>
        <taxon>fabids</taxon>
        <taxon>Rosales</taxon>
        <taxon>Cannabaceae</taxon>
        <taxon>Cannabis</taxon>
    </lineage>
</organism>
<dbReference type="GO" id="GO:0005739">
    <property type="term" value="C:mitochondrion"/>
    <property type="evidence" value="ECO:0007669"/>
    <property type="project" value="UniProtKB-SubCell"/>
</dbReference>
<dbReference type="PANTHER" id="PTHR45717">
    <property type="entry name" value="OS12G0527900 PROTEIN"/>
    <property type="match status" value="1"/>
</dbReference>
<feature type="repeat" description="PPR" evidence="6">
    <location>
        <begin position="139"/>
        <end position="173"/>
    </location>
</feature>
<dbReference type="InterPro" id="IPR011990">
    <property type="entry name" value="TPR-like_helical_dom_sf"/>
</dbReference>
<protein>
    <recommendedName>
        <fullName evidence="11">Pentatricopeptide repeat-containing protein</fullName>
    </recommendedName>
</protein>
<keyword evidence="10" id="KW-1185">Reference proteome</keyword>
<dbReference type="AlphaFoldDB" id="A0A7J6GKT6"/>
<dbReference type="Gene3D" id="1.25.40.10">
    <property type="entry name" value="Tetratricopeptide repeat domain"/>
    <property type="match status" value="2"/>
</dbReference>
<comment type="similarity">
    <text evidence="2">Belongs to the PPR family. P subfamily.</text>
</comment>
<dbReference type="PANTHER" id="PTHR45717:SF8">
    <property type="entry name" value="OS01G0301000 PROTEIN"/>
    <property type="match status" value="1"/>
</dbReference>
<evidence type="ECO:0000256" key="2">
    <source>
        <dbReference type="ARBA" id="ARBA00007626"/>
    </source>
</evidence>
<accession>A0A803NPS6</accession>
<dbReference type="Pfam" id="PF01535">
    <property type="entry name" value="PPR"/>
    <property type="match status" value="2"/>
</dbReference>
<dbReference type="OrthoDB" id="1717827at2759"/>
<reference evidence="9 10" key="1">
    <citation type="journal article" date="2020" name="bioRxiv">
        <title>Sequence and annotation of 42 cannabis genomes reveals extensive copy number variation in cannabinoid synthesis and pathogen resistance genes.</title>
        <authorList>
            <person name="Mckernan K.J."/>
            <person name="Helbert Y."/>
            <person name="Kane L.T."/>
            <person name="Ebling H."/>
            <person name="Zhang L."/>
            <person name="Liu B."/>
            <person name="Eaton Z."/>
            <person name="Mclaughlin S."/>
            <person name="Kingan S."/>
            <person name="Baybayan P."/>
            <person name="Concepcion G."/>
            <person name="Jordan M."/>
            <person name="Riva A."/>
            <person name="Barbazuk W."/>
            <person name="Harkins T."/>
        </authorList>
    </citation>
    <scope>NUCLEOTIDE SEQUENCE [LARGE SCALE GENOMIC DNA]</scope>
    <source>
        <strain evidence="9 10">cv. Jamaican Lion 4</strain>
        <strain evidence="7">Father</strain>
        <strain evidence="8">Mother</strain>
        <tissue evidence="8">Leaf</tissue>
    </source>
</reference>
<dbReference type="PROSITE" id="PS51375">
    <property type="entry name" value="PPR"/>
    <property type="match status" value="2"/>
</dbReference>
<dbReference type="Proteomes" id="UP000583929">
    <property type="component" value="Unassembled WGS sequence"/>
</dbReference>
<dbReference type="FunFam" id="1.25.40.10:FF:000385">
    <property type="entry name" value="Pentatricopeptide repeat-containing protein mitochondrial"/>
    <property type="match status" value="1"/>
</dbReference>
<dbReference type="OMA" id="DSKTCEP"/>
<gene>
    <name evidence="8" type="ORF">F8388_014036</name>
    <name evidence="7" type="ORF">G4B88_028354</name>
</gene>
<proteinExistence type="inferred from homology"/>
<evidence type="ECO:0000256" key="3">
    <source>
        <dbReference type="ARBA" id="ARBA00022737"/>
    </source>
</evidence>
<dbReference type="InterPro" id="IPR002885">
    <property type="entry name" value="PPR_rpt"/>
</dbReference>
<keyword evidence="4" id="KW-0809">Transit peptide</keyword>
<evidence type="ECO:0000256" key="1">
    <source>
        <dbReference type="ARBA" id="ARBA00004173"/>
    </source>
</evidence>
<sequence length="508" mass="58306">MNPNKYTSATRFLGQLNKSKEATATATAALSRAPPPEQPERLNRKLSALGATGGSVWKTLNHYVMEGNIVKKCELLSCIKELRKFKKYPKALEIMEWMEMRKIEYSYTDHALRLDLISKTKGIVAAENYFNNISPLAENKITYGALLNCYCTAAMEDKALELFEKINQLGFLSNSLPFTSLMTMYLKLDKPERVLYFAQEMKQKNISPSTFTYNILMQSYASLNDISGVESVLEDIVNAGENKCDWTTYSNMVSIYVKAGLFEKAKLALAKLEEKMKPGAPRQAYHFIISFYAAIDQPSEVDRMWKTLRSVYPTLNNLSYLTMLQALAKLNNIVGLKKLFKEWECSCSYYDMRLPEAAIGAYLHHDMFEEAKLVFEDAMKKSKGPFFRAREKFMLFLLRNRQLDWALGYLDAAVSEAKDDKEWTPSWGLTSTFLNYFEENKDVHTAENVLKTLKPYHRLNSNDYRSLLKIYIAAGKLDPKMRKRLEEDGVEISCEIEELLQVVCPQLD</sequence>
<accession>A0A7J6GKT6</accession>
<evidence type="ECO:0000313" key="8">
    <source>
        <dbReference type="EMBL" id="KAF4383536.1"/>
    </source>
</evidence>
<dbReference type="EMBL" id="JAATIQ010000209">
    <property type="protein sequence ID" value="KAF4370077.1"/>
    <property type="molecule type" value="Genomic_DNA"/>
</dbReference>
<dbReference type="EMBL" id="JAATIP010000052">
    <property type="protein sequence ID" value="KAF4383536.1"/>
    <property type="molecule type" value="Genomic_DNA"/>
</dbReference>
<evidence type="ECO:0000256" key="4">
    <source>
        <dbReference type="ARBA" id="ARBA00022946"/>
    </source>
</evidence>
<feature type="repeat" description="PPR" evidence="6">
    <location>
        <begin position="174"/>
        <end position="208"/>
    </location>
</feature>
<evidence type="ECO:0008006" key="11">
    <source>
        <dbReference type="Google" id="ProtNLM"/>
    </source>
</evidence>
<evidence type="ECO:0000256" key="6">
    <source>
        <dbReference type="PROSITE-ProRule" id="PRU00708"/>
    </source>
</evidence>
<evidence type="ECO:0000313" key="7">
    <source>
        <dbReference type="EMBL" id="KAF4370077.1"/>
    </source>
</evidence>
<keyword evidence="5" id="KW-0496">Mitochondrion</keyword>
<dbReference type="Proteomes" id="UP000525078">
    <property type="component" value="Unassembled WGS sequence"/>
</dbReference>
<comment type="subcellular location">
    <subcellularLocation>
        <location evidence="1">Mitochondrion</location>
    </subcellularLocation>
</comment>
<comment type="caution">
    <text evidence="8">The sequence shown here is derived from an EMBL/GenBank/DDBJ whole genome shotgun (WGS) entry which is preliminary data.</text>
</comment>